<comment type="caution">
    <text evidence="1">The sequence shown here is derived from an EMBL/GenBank/DDBJ whole genome shotgun (WGS) entry which is preliminary data.</text>
</comment>
<evidence type="ECO:0000313" key="2">
    <source>
        <dbReference type="Proteomes" id="UP000696573"/>
    </source>
</evidence>
<dbReference type="InterPro" id="IPR035994">
    <property type="entry name" value="Nucleoside_phosphorylase_sf"/>
</dbReference>
<dbReference type="SUPFAM" id="SSF53167">
    <property type="entry name" value="Purine and uridine phosphorylases"/>
    <property type="match status" value="1"/>
</dbReference>
<accession>A0A9N9VZV3</accession>
<protein>
    <recommendedName>
        <fullName evidence="3">NB-ARC domain-containing protein</fullName>
    </recommendedName>
</protein>
<evidence type="ECO:0008006" key="3">
    <source>
        <dbReference type="Google" id="ProtNLM"/>
    </source>
</evidence>
<dbReference type="Gene3D" id="3.40.50.1580">
    <property type="entry name" value="Nucleoside phosphorylase domain"/>
    <property type="match status" value="1"/>
</dbReference>
<dbReference type="AlphaFoldDB" id="A0A9N9VZV3"/>
<sequence length="848" mass="94480">MAELNPLDYTVAWIAPLEIEAQVALHLLDKRHQGRFPLRRGDDYIFQAGEVCGHNVVVATLPAGQEYGVGSAAALASQVKAFFPNLWFGLLVGVAAGLPNLKRTPAIDIRLGDVLVALGDGDSAGLVAYDLGKETSEGMKLLQGGHVLAATEPVIRSAIGSIKMNAPNDAEILKPYYESIKDREHTRGTFEDPGQQRDNLYEFDEYGMRPVSRWPRPESKRTRVWYGPIGSGDKLLKDARKRNELRDKYNIIGLEMEAAGTMNRIPVGVIRGVCDYGDAFKNKYWQPYAAAMAGAYAKAVLAEIRPRHAQDAEAAAKQLDEMKLTTAAAAETIVLLPFGRDPCFVGRESELKQLGDMLETDADAHSFVEGAIVGLGGIGKTQIANEFAHRLREKDSGRPIIWLHASSQARLEHDFNVLARQLNPRTEYGSQTEIFTMVKEWLEAEASGRWLLIIDNADEEDVFFQPIKSKPQPPAVLTLHAPRTTPVSRLSEFLPTKANCAVLYTSRHMICVQKLLQRTRSTKIMEIPTLSVDDSVRMLRLELYGSQEDPDQTELSTETTSEDDASVKSLVELLGCLPLAITQAASFMRENGLAPNEYAALYSDAEMDHAEFLEEEFIDWRRDSDTPNAVLMTWKLSFEQIKSKNKVAVQVLSVFSALDSHGVPDWMLPYLPGIARFQIIKAIAILRSFSFISRRGNSMHRLVQVATRAWIGPEMWQAAVQDALRFLCNVFAGLNSNEWVGDSELKYSTLRKSLDYYPHTKSVLRALSTVTPLESISGSKDQSGSIAKSTMDSFLAEWDTGHLRSDEFAQKASEIYQEIITGGYQSLNDMIFFRRFLPVLLPLVPWTV</sequence>
<organism evidence="1 2">
    <name type="scientific">Clonostachys rhizophaga</name>
    <dbReference type="NCBI Taxonomy" id="160324"/>
    <lineage>
        <taxon>Eukaryota</taxon>
        <taxon>Fungi</taxon>
        <taxon>Dikarya</taxon>
        <taxon>Ascomycota</taxon>
        <taxon>Pezizomycotina</taxon>
        <taxon>Sordariomycetes</taxon>
        <taxon>Hypocreomycetidae</taxon>
        <taxon>Hypocreales</taxon>
        <taxon>Bionectriaceae</taxon>
        <taxon>Clonostachys</taxon>
    </lineage>
</organism>
<keyword evidence="2" id="KW-1185">Reference proteome</keyword>
<dbReference type="PANTHER" id="PTHR46082:SF11">
    <property type="entry name" value="AAA+ ATPASE DOMAIN-CONTAINING PROTEIN-RELATED"/>
    <property type="match status" value="1"/>
</dbReference>
<dbReference type="Gene3D" id="3.40.50.300">
    <property type="entry name" value="P-loop containing nucleotide triphosphate hydrolases"/>
    <property type="match status" value="1"/>
</dbReference>
<reference evidence="1" key="1">
    <citation type="submission" date="2021-10" db="EMBL/GenBank/DDBJ databases">
        <authorList>
            <person name="Piombo E."/>
        </authorList>
    </citation>
    <scope>NUCLEOTIDE SEQUENCE</scope>
</reference>
<dbReference type="PANTHER" id="PTHR46082">
    <property type="entry name" value="ATP/GTP-BINDING PROTEIN-RELATED"/>
    <property type="match status" value="1"/>
</dbReference>
<dbReference type="GO" id="GO:0009116">
    <property type="term" value="P:nucleoside metabolic process"/>
    <property type="evidence" value="ECO:0007669"/>
    <property type="project" value="InterPro"/>
</dbReference>
<dbReference type="InterPro" id="IPR027417">
    <property type="entry name" value="P-loop_NTPase"/>
</dbReference>
<dbReference type="InterPro" id="IPR053137">
    <property type="entry name" value="NLR-like"/>
</dbReference>
<evidence type="ECO:0000313" key="1">
    <source>
        <dbReference type="EMBL" id="CAH0034532.1"/>
    </source>
</evidence>
<dbReference type="SUPFAM" id="SSF52540">
    <property type="entry name" value="P-loop containing nucleoside triphosphate hydrolases"/>
    <property type="match status" value="1"/>
</dbReference>
<dbReference type="EMBL" id="CABFNQ020000750">
    <property type="protein sequence ID" value="CAH0034532.1"/>
    <property type="molecule type" value="Genomic_DNA"/>
</dbReference>
<name>A0A9N9VZV3_9HYPO</name>
<dbReference type="GO" id="GO:0003824">
    <property type="term" value="F:catalytic activity"/>
    <property type="evidence" value="ECO:0007669"/>
    <property type="project" value="InterPro"/>
</dbReference>
<dbReference type="OrthoDB" id="1658288at2759"/>
<dbReference type="Proteomes" id="UP000696573">
    <property type="component" value="Unassembled WGS sequence"/>
</dbReference>
<proteinExistence type="predicted"/>
<gene>
    <name evidence="1" type="ORF">CRHIZ90672A_00009313</name>
</gene>